<dbReference type="AlphaFoldDB" id="A0AAV2QVV2"/>
<evidence type="ECO:0000313" key="12">
    <source>
        <dbReference type="Proteomes" id="UP001497623"/>
    </source>
</evidence>
<comment type="similarity">
    <text evidence="1 9">Belongs to the alkaline phosphatase family.</text>
</comment>
<feature type="binding site" evidence="8">
    <location>
        <position position="66"/>
    </location>
    <ligand>
        <name>Mg(2+)</name>
        <dbReference type="ChEBI" id="CHEBI:18420"/>
    </ligand>
</feature>
<dbReference type="PROSITE" id="PS00123">
    <property type="entry name" value="ALKALINE_PHOSPHATASE"/>
    <property type="match status" value="1"/>
</dbReference>
<feature type="region of interest" description="Disordered" evidence="10">
    <location>
        <begin position="1"/>
        <end position="21"/>
    </location>
</feature>
<name>A0AAV2QVV2_MEGNR</name>
<dbReference type="InterPro" id="IPR017850">
    <property type="entry name" value="Alkaline_phosphatase_core_sf"/>
</dbReference>
<evidence type="ECO:0000256" key="5">
    <source>
        <dbReference type="ARBA" id="ARBA00022833"/>
    </source>
</evidence>
<proteinExistence type="inferred from homology"/>
<organism evidence="11 12">
    <name type="scientific">Meganyctiphanes norvegica</name>
    <name type="common">Northern krill</name>
    <name type="synonym">Thysanopoda norvegica</name>
    <dbReference type="NCBI Taxonomy" id="48144"/>
    <lineage>
        <taxon>Eukaryota</taxon>
        <taxon>Metazoa</taxon>
        <taxon>Ecdysozoa</taxon>
        <taxon>Arthropoda</taxon>
        <taxon>Crustacea</taxon>
        <taxon>Multicrustacea</taxon>
        <taxon>Malacostraca</taxon>
        <taxon>Eumalacostraca</taxon>
        <taxon>Eucarida</taxon>
        <taxon>Euphausiacea</taxon>
        <taxon>Euphausiidae</taxon>
        <taxon>Meganyctiphanes</taxon>
    </lineage>
</organism>
<evidence type="ECO:0000313" key="11">
    <source>
        <dbReference type="EMBL" id="CAL4096777.1"/>
    </source>
</evidence>
<dbReference type="PRINTS" id="PR00113">
    <property type="entry name" value="ALKPHPHTASE"/>
</dbReference>
<evidence type="ECO:0000256" key="7">
    <source>
        <dbReference type="PIRSR" id="PIRSR601952-1"/>
    </source>
</evidence>
<dbReference type="InterPro" id="IPR018299">
    <property type="entry name" value="Alkaline_phosphatase_AS"/>
</dbReference>
<evidence type="ECO:0000256" key="10">
    <source>
        <dbReference type="SAM" id="MobiDB-lite"/>
    </source>
</evidence>
<comment type="cofactor">
    <cofactor evidence="8">
        <name>Zn(2+)</name>
        <dbReference type="ChEBI" id="CHEBI:29105"/>
    </cofactor>
    <text evidence="8">Binds 2 Zn(2+) ions.</text>
</comment>
<evidence type="ECO:0000256" key="1">
    <source>
        <dbReference type="ARBA" id="ARBA00005984"/>
    </source>
</evidence>
<sequence length="143" mass="16070">GDEEFHRSRKQQYQKVKQGSSYTKVPFIDNEDSAYWNARAQEELLDQLKITPQKRKAKNVIMFLGDGMSMATVTAARILKGQKTSKWEEEKLAWESFPYIGMLKTYTTDNQVADSAASATAYLCGVKGNLGTIGTSTHHNSQQ</sequence>
<feature type="active site" description="Phosphoserine intermediate" evidence="7">
    <location>
        <position position="115"/>
    </location>
</feature>
<dbReference type="Pfam" id="PF00245">
    <property type="entry name" value="Alk_phosphatase"/>
    <property type="match status" value="1"/>
</dbReference>
<keyword evidence="4" id="KW-0378">Hydrolase</keyword>
<evidence type="ECO:0000256" key="4">
    <source>
        <dbReference type="ARBA" id="ARBA00022801"/>
    </source>
</evidence>
<dbReference type="EMBL" id="CAXKWB010010098">
    <property type="protein sequence ID" value="CAL4096777.1"/>
    <property type="molecule type" value="Genomic_DNA"/>
</dbReference>
<dbReference type="InterPro" id="IPR001952">
    <property type="entry name" value="Alkaline_phosphatase"/>
</dbReference>
<gene>
    <name evidence="11" type="ORF">MNOR_LOCUS15829</name>
</gene>
<accession>A0AAV2QVV2</accession>
<dbReference type="GO" id="GO:0004035">
    <property type="term" value="F:alkaline phosphatase activity"/>
    <property type="evidence" value="ECO:0007669"/>
    <property type="project" value="UniProtKB-EC"/>
</dbReference>
<evidence type="ECO:0000256" key="6">
    <source>
        <dbReference type="ARBA" id="ARBA00022842"/>
    </source>
</evidence>
<evidence type="ECO:0000256" key="2">
    <source>
        <dbReference type="ARBA" id="ARBA00012647"/>
    </source>
</evidence>
<comment type="caution">
    <text evidence="11">The sequence shown here is derived from an EMBL/GenBank/DDBJ whole genome shotgun (WGS) entry which is preliminary data.</text>
</comment>
<dbReference type="Gene3D" id="3.40.720.10">
    <property type="entry name" value="Alkaline Phosphatase, subunit A"/>
    <property type="match status" value="1"/>
</dbReference>
<dbReference type="EC" id="3.1.3.1" evidence="2"/>
<evidence type="ECO:0000256" key="3">
    <source>
        <dbReference type="ARBA" id="ARBA00022723"/>
    </source>
</evidence>
<dbReference type="SUPFAM" id="SSF53649">
    <property type="entry name" value="Alkaline phosphatase-like"/>
    <property type="match status" value="1"/>
</dbReference>
<feature type="non-terminal residue" evidence="11">
    <location>
        <position position="1"/>
    </location>
</feature>
<keyword evidence="5 8" id="KW-0862">Zinc</keyword>
<keyword evidence="12" id="KW-1185">Reference proteome</keyword>
<comment type="cofactor">
    <cofactor evidence="8">
        <name>Mg(2+)</name>
        <dbReference type="ChEBI" id="CHEBI:18420"/>
    </cofactor>
    <text evidence="8">Binds 1 Mg(2+) ion.</text>
</comment>
<keyword evidence="6 8" id="KW-0460">Magnesium</keyword>
<dbReference type="GO" id="GO:0046872">
    <property type="term" value="F:metal ion binding"/>
    <property type="evidence" value="ECO:0007669"/>
    <property type="project" value="UniProtKB-KW"/>
</dbReference>
<dbReference type="PANTHER" id="PTHR11596:SF91">
    <property type="entry name" value="ALKALINE PHOSPHATASE-RELATED"/>
    <property type="match status" value="1"/>
</dbReference>
<keyword evidence="3 8" id="KW-0479">Metal-binding</keyword>
<dbReference type="Proteomes" id="UP001497623">
    <property type="component" value="Unassembled WGS sequence"/>
</dbReference>
<reference evidence="11 12" key="1">
    <citation type="submission" date="2024-05" db="EMBL/GenBank/DDBJ databases">
        <authorList>
            <person name="Wallberg A."/>
        </authorList>
    </citation>
    <scope>NUCLEOTIDE SEQUENCE [LARGE SCALE GENOMIC DNA]</scope>
</reference>
<evidence type="ECO:0000256" key="8">
    <source>
        <dbReference type="PIRSR" id="PIRSR601952-2"/>
    </source>
</evidence>
<evidence type="ECO:0000256" key="9">
    <source>
        <dbReference type="RuleBase" id="RU003946"/>
    </source>
</evidence>
<protein>
    <recommendedName>
        <fullName evidence="2">alkaline phosphatase</fullName>
        <ecNumber evidence="2">3.1.3.1</ecNumber>
    </recommendedName>
</protein>
<feature type="binding site" evidence="8">
    <location>
        <position position="66"/>
    </location>
    <ligand>
        <name>Zn(2+)</name>
        <dbReference type="ChEBI" id="CHEBI:29105"/>
        <label>2</label>
    </ligand>
</feature>
<dbReference type="PANTHER" id="PTHR11596">
    <property type="entry name" value="ALKALINE PHOSPHATASE"/>
    <property type="match status" value="1"/>
</dbReference>